<dbReference type="InterPro" id="IPR009072">
    <property type="entry name" value="Histone-fold"/>
</dbReference>
<dbReference type="SUPFAM" id="SSF47113">
    <property type="entry name" value="Histone-fold"/>
    <property type="match status" value="1"/>
</dbReference>
<dbReference type="GO" id="GO:0046982">
    <property type="term" value="F:protein heterodimerization activity"/>
    <property type="evidence" value="ECO:0007669"/>
    <property type="project" value="InterPro"/>
</dbReference>
<dbReference type="EMBL" id="HBGN01021017">
    <property type="protein sequence ID" value="CAD9334673.1"/>
    <property type="molecule type" value="Transcribed_RNA"/>
</dbReference>
<dbReference type="Pfam" id="PF00808">
    <property type="entry name" value="CBFD_NFYB_HMF"/>
    <property type="match status" value="1"/>
</dbReference>
<evidence type="ECO:0000259" key="2">
    <source>
        <dbReference type="Pfam" id="PF00808"/>
    </source>
</evidence>
<dbReference type="InterPro" id="IPR003958">
    <property type="entry name" value="CBFA_NFYB_domain"/>
</dbReference>
<feature type="compositionally biased region" description="Polar residues" evidence="1">
    <location>
        <begin position="1"/>
        <end position="10"/>
    </location>
</feature>
<feature type="region of interest" description="Disordered" evidence="1">
    <location>
        <begin position="76"/>
        <end position="120"/>
    </location>
</feature>
<evidence type="ECO:0000313" key="3">
    <source>
        <dbReference type="EMBL" id="CAD9334673.1"/>
    </source>
</evidence>
<protein>
    <recommendedName>
        <fullName evidence="2">Transcription factor CBF/NF-Y/archaeal histone domain-containing protein</fullName>
    </recommendedName>
</protein>
<reference evidence="3" key="1">
    <citation type="submission" date="2021-01" db="EMBL/GenBank/DDBJ databases">
        <authorList>
            <person name="Corre E."/>
            <person name="Pelletier E."/>
            <person name="Niang G."/>
            <person name="Scheremetjew M."/>
            <person name="Finn R."/>
            <person name="Kale V."/>
            <person name="Holt S."/>
            <person name="Cochrane G."/>
            <person name="Meng A."/>
            <person name="Brown T."/>
            <person name="Cohen L."/>
        </authorList>
    </citation>
    <scope>NUCLEOTIDE SEQUENCE</scope>
    <source>
        <strain evidence="3">Pop2</strain>
    </source>
</reference>
<evidence type="ECO:0000256" key="1">
    <source>
        <dbReference type="SAM" id="MobiDB-lite"/>
    </source>
</evidence>
<organism evidence="3">
    <name type="scientific">Ditylum brightwellii</name>
    <dbReference type="NCBI Taxonomy" id="49249"/>
    <lineage>
        <taxon>Eukaryota</taxon>
        <taxon>Sar</taxon>
        <taxon>Stramenopiles</taxon>
        <taxon>Ochrophyta</taxon>
        <taxon>Bacillariophyta</taxon>
        <taxon>Mediophyceae</taxon>
        <taxon>Lithodesmiophycidae</taxon>
        <taxon>Lithodesmiales</taxon>
        <taxon>Lithodesmiaceae</taxon>
        <taxon>Ditylum</taxon>
    </lineage>
</organism>
<name>A0A7S1ZCM1_9STRA</name>
<feature type="compositionally biased region" description="Basic and acidic residues" evidence="1">
    <location>
        <begin position="76"/>
        <end position="86"/>
    </location>
</feature>
<feature type="region of interest" description="Disordered" evidence="1">
    <location>
        <begin position="169"/>
        <end position="193"/>
    </location>
</feature>
<feature type="region of interest" description="Disordered" evidence="1">
    <location>
        <begin position="1"/>
        <end position="21"/>
    </location>
</feature>
<feature type="compositionally biased region" description="Polar residues" evidence="1">
    <location>
        <begin position="172"/>
        <end position="184"/>
    </location>
</feature>
<dbReference type="Gene3D" id="1.10.20.10">
    <property type="entry name" value="Histone, subunit A"/>
    <property type="match status" value="1"/>
</dbReference>
<sequence>MANKRNTAKSASIREDDDDDSILNEDLDLTTLFPMKKIKAQLQRDEGVGRISTKAIEFIGACSAIFVNDLAKEAAKVGKQQRDSEKSTSSPIQKEKETKKTRGRKRKLEDAADEDNSSKNTIRVKLDDVRQCIENNKEKFDFLVGITENLSESKASGYAAAMTRKLKRKSTIDSSNKAKVTANSGKKRKGEKKCNVLEEATGSIDEVNGGVELQSAINDAQMQNSFVEDIVEDSDEYD</sequence>
<accession>A0A7S1ZCM1</accession>
<gene>
    <name evidence="3" type="ORF">DBRI1063_LOCUS13406</name>
</gene>
<proteinExistence type="predicted"/>
<dbReference type="AlphaFoldDB" id="A0A7S1ZCM1"/>
<feature type="domain" description="Transcription factor CBF/NF-Y/archaeal histone" evidence="2">
    <location>
        <begin position="32"/>
        <end position="81"/>
    </location>
</feature>